<dbReference type="PIRSF" id="PIRSF006276">
    <property type="entry name" value="UspA"/>
    <property type="match status" value="1"/>
</dbReference>
<evidence type="ECO:0000256" key="2">
    <source>
        <dbReference type="PIRNR" id="PIRNR006276"/>
    </source>
</evidence>
<gene>
    <name evidence="4" type="ORF">FC07_GL002494</name>
</gene>
<comment type="similarity">
    <text evidence="1 2">Belongs to the universal stress protein A family.</text>
</comment>
<evidence type="ECO:0000313" key="4">
    <source>
        <dbReference type="EMBL" id="KRK40745.1"/>
    </source>
</evidence>
<dbReference type="EMBL" id="AZDA01000003">
    <property type="protein sequence ID" value="KRK40745.1"/>
    <property type="molecule type" value="Genomic_DNA"/>
</dbReference>
<sequence length="152" mass="17082">MLEKKRQILVAVDGSPQAQRAFVKGVQIARQSQGQLHLLAVLDIWNRDYQYDFHHDQNRDDFTTQLVQRTEKQLQQLQADAHDLGLADCAYHIRFGNPRTVIAHDFVQDHQIDLILVGATGKGAVTRMLIGSTANYITRAAPCDVLVVHSAL</sequence>
<feature type="domain" description="UspA" evidence="3">
    <location>
        <begin position="6"/>
        <end position="149"/>
    </location>
</feature>
<dbReference type="PANTHER" id="PTHR46268">
    <property type="entry name" value="STRESS RESPONSE PROTEIN NHAX"/>
    <property type="match status" value="1"/>
</dbReference>
<evidence type="ECO:0000256" key="1">
    <source>
        <dbReference type="ARBA" id="ARBA00008791"/>
    </source>
</evidence>
<accession>A0A0R1H422</accession>
<dbReference type="PATRIC" id="fig|1423726.3.peg.2588"/>
<dbReference type="Pfam" id="PF00582">
    <property type="entry name" value="Usp"/>
    <property type="match status" value="1"/>
</dbReference>
<dbReference type="SUPFAM" id="SSF52402">
    <property type="entry name" value="Adenine nucleotide alpha hydrolases-like"/>
    <property type="match status" value="1"/>
</dbReference>
<evidence type="ECO:0000259" key="3">
    <source>
        <dbReference type="Pfam" id="PF00582"/>
    </source>
</evidence>
<name>A0A0R1H422_9LACO</name>
<dbReference type="OrthoDB" id="9777884at2"/>
<evidence type="ECO:0000313" key="5">
    <source>
        <dbReference type="Proteomes" id="UP000051461"/>
    </source>
</evidence>
<comment type="subcellular location">
    <subcellularLocation>
        <location evidence="2">Cytoplasm</location>
    </subcellularLocation>
</comment>
<dbReference type="InterPro" id="IPR006016">
    <property type="entry name" value="UspA"/>
</dbReference>
<keyword evidence="5" id="KW-1185">Reference proteome</keyword>
<dbReference type="InterPro" id="IPR006015">
    <property type="entry name" value="Universal_stress_UspA"/>
</dbReference>
<reference evidence="4 5" key="1">
    <citation type="journal article" date="2015" name="Genome Announc.">
        <title>Expanding the biotechnology potential of lactobacilli through comparative genomics of 213 strains and associated genera.</title>
        <authorList>
            <person name="Sun Z."/>
            <person name="Harris H.M."/>
            <person name="McCann A."/>
            <person name="Guo C."/>
            <person name="Argimon S."/>
            <person name="Zhang W."/>
            <person name="Yang X."/>
            <person name="Jeffery I.B."/>
            <person name="Cooney J.C."/>
            <person name="Kagawa T.F."/>
            <person name="Liu W."/>
            <person name="Song Y."/>
            <person name="Salvetti E."/>
            <person name="Wrobel A."/>
            <person name="Rasinkangas P."/>
            <person name="Parkhill J."/>
            <person name="Rea M.C."/>
            <person name="O'Sullivan O."/>
            <person name="Ritari J."/>
            <person name="Douillard F.P."/>
            <person name="Paul Ross R."/>
            <person name="Yang R."/>
            <person name="Briner A.E."/>
            <person name="Felis G.E."/>
            <person name="de Vos W.M."/>
            <person name="Barrangou R."/>
            <person name="Klaenhammer T.R."/>
            <person name="Caufield P.W."/>
            <person name="Cui Y."/>
            <person name="Zhang H."/>
            <person name="O'Toole P.W."/>
        </authorList>
    </citation>
    <scope>NUCLEOTIDE SEQUENCE [LARGE SCALE GENOMIC DNA]</scope>
    <source>
        <strain evidence="4 5">DSM 20003</strain>
    </source>
</reference>
<proteinExistence type="inferred from homology"/>
<dbReference type="AlphaFoldDB" id="A0A0R1H422"/>
<dbReference type="CDD" id="cd00293">
    <property type="entry name" value="USP-like"/>
    <property type="match status" value="1"/>
</dbReference>
<organism evidence="4 5">
    <name type="scientific">Loigolactobacillus bifermentans DSM 20003</name>
    <dbReference type="NCBI Taxonomy" id="1423726"/>
    <lineage>
        <taxon>Bacteria</taxon>
        <taxon>Bacillati</taxon>
        <taxon>Bacillota</taxon>
        <taxon>Bacilli</taxon>
        <taxon>Lactobacillales</taxon>
        <taxon>Lactobacillaceae</taxon>
        <taxon>Loigolactobacillus</taxon>
    </lineage>
</organism>
<dbReference type="InterPro" id="IPR014729">
    <property type="entry name" value="Rossmann-like_a/b/a_fold"/>
</dbReference>
<dbReference type="RefSeq" id="WP_057903181.1">
    <property type="nucleotide sequence ID" value="NZ_AZDA01000003.1"/>
</dbReference>
<dbReference type="Proteomes" id="UP000051461">
    <property type="component" value="Unassembled WGS sequence"/>
</dbReference>
<dbReference type="GO" id="GO:0005737">
    <property type="term" value="C:cytoplasm"/>
    <property type="evidence" value="ECO:0007669"/>
    <property type="project" value="UniProtKB-SubCell"/>
</dbReference>
<keyword evidence="2" id="KW-0963">Cytoplasm</keyword>
<dbReference type="PANTHER" id="PTHR46268:SF6">
    <property type="entry name" value="UNIVERSAL STRESS PROTEIN UP12"/>
    <property type="match status" value="1"/>
</dbReference>
<dbReference type="Gene3D" id="3.40.50.620">
    <property type="entry name" value="HUPs"/>
    <property type="match status" value="1"/>
</dbReference>
<dbReference type="PRINTS" id="PR01438">
    <property type="entry name" value="UNVRSLSTRESS"/>
</dbReference>
<protein>
    <recommendedName>
        <fullName evidence="2">Universal stress protein</fullName>
    </recommendedName>
</protein>
<comment type="caution">
    <text evidence="4">The sequence shown here is derived from an EMBL/GenBank/DDBJ whole genome shotgun (WGS) entry which is preliminary data.</text>
</comment>